<name>A0A8X6PDU4_NEPPI</name>
<dbReference type="Proteomes" id="UP000887013">
    <property type="component" value="Unassembled WGS sequence"/>
</dbReference>
<keyword evidence="3" id="KW-1185">Reference proteome</keyword>
<dbReference type="GO" id="GO:0042254">
    <property type="term" value="P:ribosome biogenesis"/>
    <property type="evidence" value="ECO:0007669"/>
    <property type="project" value="TreeGrafter"/>
</dbReference>
<dbReference type="OrthoDB" id="6424295at2759"/>
<evidence type="ECO:0000313" key="2">
    <source>
        <dbReference type="EMBL" id="GFT62769.1"/>
    </source>
</evidence>
<dbReference type="AlphaFoldDB" id="A0A8X6PDU4"/>
<gene>
    <name evidence="2" type="primary">AVEN_64761_1</name>
    <name evidence="2" type="ORF">NPIL_535631</name>
</gene>
<dbReference type="PANTHER" id="PTHR15682:SF2">
    <property type="entry name" value="UNHEALTHY RIBOSOME BIOGENESIS PROTEIN 2 HOMOLOG"/>
    <property type="match status" value="1"/>
</dbReference>
<comment type="caution">
    <text evidence="2">The sequence shown here is derived from an EMBL/GenBank/DDBJ whole genome shotgun (WGS) entry which is preliminary data.</text>
</comment>
<sequence>SCIPTQNLMHCLQICDAVKLQKTINNLPLFLKYFDAVWNVIHNLLIFQPKVALDSSHSFLHIVKILLKSLIPVGSQNLVSAQDANIQLQIIQAAKNINRLMTRMAQHENKFAKLVPSLIAEYVSCVQHVTLESNVKDHLISGINRILDLCSDNSLKSLSVNINPSCRDIYANIVKNYKQFKYHGDV</sequence>
<reference evidence="2" key="1">
    <citation type="submission" date="2020-08" db="EMBL/GenBank/DDBJ databases">
        <title>Multicomponent nature underlies the extraordinary mechanical properties of spider dragline silk.</title>
        <authorList>
            <person name="Kono N."/>
            <person name="Nakamura H."/>
            <person name="Mori M."/>
            <person name="Yoshida Y."/>
            <person name="Ohtoshi R."/>
            <person name="Malay A.D."/>
            <person name="Moran D.A.P."/>
            <person name="Tomita M."/>
            <person name="Numata K."/>
            <person name="Arakawa K."/>
        </authorList>
    </citation>
    <scope>NUCLEOTIDE SEQUENCE</scope>
</reference>
<dbReference type="EMBL" id="BMAW01114668">
    <property type="protein sequence ID" value="GFT62769.1"/>
    <property type="molecule type" value="Genomic_DNA"/>
</dbReference>
<dbReference type="InterPro" id="IPR052609">
    <property type="entry name" value="Ribosome_Biogenesis_Reg"/>
</dbReference>
<evidence type="ECO:0000313" key="3">
    <source>
        <dbReference type="Proteomes" id="UP000887013"/>
    </source>
</evidence>
<accession>A0A8X6PDU4</accession>
<protein>
    <submittedName>
        <fullName evidence="2">Urb2 domain-containing protein</fullName>
    </submittedName>
</protein>
<dbReference type="GO" id="GO:0005730">
    <property type="term" value="C:nucleolus"/>
    <property type="evidence" value="ECO:0007669"/>
    <property type="project" value="TreeGrafter"/>
</dbReference>
<feature type="non-terminal residue" evidence="2">
    <location>
        <position position="186"/>
    </location>
</feature>
<organism evidence="2 3">
    <name type="scientific">Nephila pilipes</name>
    <name type="common">Giant wood spider</name>
    <name type="synonym">Nephila maculata</name>
    <dbReference type="NCBI Taxonomy" id="299642"/>
    <lineage>
        <taxon>Eukaryota</taxon>
        <taxon>Metazoa</taxon>
        <taxon>Ecdysozoa</taxon>
        <taxon>Arthropoda</taxon>
        <taxon>Chelicerata</taxon>
        <taxon>Arachnida</taxon>
        <taxon>Araneae</taxon>
        <taxon>Araneomorphae</taxon>
        <taxon>Entelegynae</taxon>
        <taxon>Araneoidea</taxon>
        <taxon>Nephilidae</taxon>
        <taxon>Nephila</taxon>
    </lineage>
</organism>
<dbReference type="InterPro" id="IPR018849">
    <property type="entry name" value="Urb2/Npa2_C"/>
</dbReference>
<dbReference type="PANTHER" id="PTHR15682">
    <property type="entry name" value="UNHEALTHY RIBOSOME BIOGENESIS PROTEIN 2 HOMOLOG"/>
    <property type="match status" value="1"/>
</dbReference>
<dbReference type="Pfam" id="PF10441">
    <property type="entry name" value="Urb2"/>
    <property type="match status" value="1"/>
</dbReference>
<proteinExistence type="predicted"/>
<evidence type="ECO:0000259" key="1">
    <source>
        <dbReference type="Pfam" id="PF10441"/>
    </source>
</evidence>
<feature type="domain" description="Nucleolar 27S pre-rRNA processing Urb2/Npa2 C-terminal" evidence="1">
    <location>
        <begin position="2"/>
        <end position="184"/>
    </location>
</feature>